<evidence type="ECO:0000256" key="6">
    <source>
        <dbReference type="ARBA" id="ARBA00022801"/>
    </source>
</evidence>
<comment type="cofactor">
    <cofactor evidence="1">
        <name>Zn(2+)</name>
        <dbReference type="ChEBI" id="CHEBI:29105"/>
    </cofactor>
</comment>
<evidence type="ECO:0000256" key="3">
    <source>
        <dbReference type="ARBA" id="ARBA00007931"/>
    </source>
</evidence>
<gene>
    <name evidence="13" type="ORF">H6X83_06960</name>
</gene>
<feature type="transmembrane region" description="Helical" evidence="11">
    <location>
        <begin position="326"/>
        <end position="347"/>
    </location>
</feature>
<reference evidence="13 14" key="1">
    <citation type="submission" date="2020-08" db="EMBL/GenBank/DDBJ databases">
        <authorList>
            <person name="Ren C."/>
            <person name="Gu Y."/>
            <person name="Xu Y."/>
        </authorList>
    </citation>
    <scope>NUCLEOTIDE SEQUENCE [LARGE SCALE GENOMIC DNA]</scope>
    <source>
        <strain evidence="13 14">LBM18003</strain>
    </source>
</reference>
<evidence type="ECO:0000256" key="9">
    <source>
        <dbReference type="ARBA" id="ARBA00023049"/>
    </source>
</evidence>
<dbReference type="CDD" id="cd06163">
    <property type="entry name" value="S2P-M50_PDZ_RseP-like"/>
    <property type="match status" value="1"/>
</dbReference>
<keyword evidence="9" id="KW-0482">Metalloprotease</keyword>
<dbReference type="GO" id="GO:0004222">
    <property type="term" value="F:metalloendopeptidase activity"/>
    <property type="evidence" value="ECO:0007669"/>
    <property type="project" value="InterPro"/>
</dbReference>
<evidence type="ECO:0000256" key="1">
    <source>
        <dbReference type="ARBA" id="ARBA00001947"/>
    </source>
</evidence>
<name>A0A7G9WL89_9FIRM</name>
<evidence type="ECO:0000256" key="7">
    <source>
        <dbReference type="ARBA" id="ARBA00022833"/>
    </source>
</evidence>
<dbReference type="SUPFAM" id="SSF50156">
    <property type="entry name" value="PDZ domain-like"/>
    <property type="match status" value="1"/>
</dbReference>
<evidence type="ECO:0000256" key="8">
    <source>
        <dbReference type="ARBA" id="ARBA00022989"/>
    </source>
</evidence>
<evidence type="ECO:0000259" key="12">
    <source>
        <dbReference type="Pfam" id="PF02163"/>
    </source>
</evidence>
<keyword evidence="4 13" id="KW-0645">Protease</keyword>
<dbReference type="InterPro" id="IPR036034">
    <property type="entry name" value="PDZ_sf"/>
</dbReference>
<dbReference type="AlphaFoldDB" id="A0A7G9WL89"/>
<dbReference type="InterPro" id="IPR008915">
    <property type="entry name" value="Peptidase_M50"/>
</dbReference>
<keyword evidence="5 11" id="KW-0812">Transmembrane</keyword>
<comment type="subcellular location">
    <subcellularLocation>
        <location evidence="2">Membrane</location>
        <topology evidence="2">Multi-pass membrane protein</topology>
    </subcellularLocation>
</comment>
<dbReference type="GO" id="GO:0006508">
    <property type="term" value="P:proteolysis"/>
    <property type="evidence" value="ECO:0007669"/>
    <property type="project" value="UniProtKB-KW"/>
</dbReference>
<evidence type="ECO:0000256" key="2">
    <source>
        <dbReference type="ARBA" id="ARBA00004141"/>
    </source>
</evidence>
<evidence type="ECO:0000256" key="4">
    <source>
        <dbReference type="ARBA" id="ARBA00022670"/>
    </source>
</evidence>
<sequence>MIFLIIIGVLLFCLSIIIHEAGHFFTAKACGIRVDEFSIGMGPRLAHFHKGETDYSIRLLPIGGFCSMPGEDGQDEDGKPCTDPRAFCNKPKWQRFLVLVMGATMNIVLGLVLMAILLGQETAFTSTTISKFSSNSALQSAGIQAGDRFTNINGYKIHTDKDLTFALALANPDSVNFQVNRNGKTVEFNNVKLKTVTGTNGKKLTQLDFYVQPIQKNPLTLVQKTFSDTVSVVRQVWASLAGLVTGRFGLNDMTGPVGLVQVISQSASAGLQQSFLAAVNNIVYVIMIITVNLGIVNLLPIPALDGGKILFLLIEAIRRKPLNPKYAAIVESAFFALLLAFMAIVAVSDVMRITTGHGIGG</sequence>
<proteinExistence type="inferred from homology"/>
<dbReference type="Gene3D" id="2.30.42.10">
    <property type="match status" value="1"/>
</dbReference>
<keyword evidence="6" id="KW-0378">Hydrolase</keyword>
<dbReference type="KEGG" id="caml:H6X83_06960"/>
<dbReference type="PANTHER" id="PTHR42837:SF2">
    <property type="entry name" value="MEMBRANE METALLOPROTEASE ARASP2, CHLOROPLASTIC-RELATED"/>
    <property type="match status" value="1"/>
</dbReference>
<evidence type="ECO:0000256" key="11">
    <source>
        <dbReference type="SAM" id="Phobius"/>
    </source>
</evidence>
<evidence type="ECO:0000313" key="13">
    <source>
        <dbReference type="EMBL" id="QNO19451.1"/>
    </source>
</evidence>
<protein>
    <submittedName>
        <fullName evidence="13">Site-2 protease family protein</fullName>
    </submittedName>
</protein>
<accession>A0A7G9WL89</accession>
<keyword evidence="14" id="KW-1185">Reference proteome</keyword>
<dbReference type="GO" id="GO:0016020">
    <property type="term" value="C:membrane"/>
    <property type="evidence" value="ECO:0007669"/>
    <property type="project" value="UniProtKB-SubCell"/>
</dbReference>
<dbReference type="InterPro" id="IPR004387">
    <property type="entry name" value="Pept_M50_Zn"/>
</dbReference>
<evidence type="ECO:0000256" key="5">
    <source>
        <dbReference type="ARBA" id="ARBA00022692"/>
    </source>
</evidence>
<keyword evidence="8 11" id="KW-1133">Transmembrane helix</keyword>
<dbReference type="EMBL" id="CP060696">
    <property type="protein sequence ID" value="QNO19451.1"/>
    <property type="molecule type" value="Genomic_DNA"/>
</dbReference>
<evidence type="ECO:0000256" key="10">
    <source>
        <dbReference type="ARBA" id="ARBA00023136"/>
    </source>
</evidence>
<comment type="similarity">
    <text evidence="3">Belongs to the peptidase M50B family.</text>
</comment>
<keyword evidence="7" id="KW-0862">Zinc</keyword>
<dbReference type="Pfam" id="PF02163">
    <property type="entry name" value="Peptidase_M50"/>
    <property type="match status" value="1"/>
</dbReference>
<feature type="transmembrane region" description="Helical" evidence="11">
    <location>
        <begin position="96"/>
        <end position="118"/>
    </location>
</feature>
<dbReference type="Proteomes" id="UP000516046">
    <property type="component" value="Chromosome"/>
</dbReference>
<evidence type="ECO:0000313" key="14">
    <source>
        <dbReference type="Proteomes" id="UP000516046"/>
    </source>
</evidence>
<organism evidence="13 14">
    <name type="scientific">Caproicibacterium amylolyticum</name>
    <dbReference type="NCBI Taxonomy" id="2766537"/>
    <lineage>
        <taxon>Bacteria</taxon>
        <taxon>Bacillati</taxon>
        <taxon>Bacillota</taxon>
        <taxon>Clostridia</taxon>
        <taxon>Eubacteriales</taxon>
        <taxon>Oscillospiraceae</taxon>
        <taxon>Caproicibacterium</taxon>
    </lineage>
</organism>
<feature type="transmembrane region" description="Helical" evidence="11">
    <location>
        <begin position="282"/>
        <end position="303"/>
    </location>
</feature>
<feature type="domain" description="Peptidase M50" evidence="12">
    <location>
        <begin position="9"/>
        <end position="340"/>
    </location>
</feature>
<keyword evidence="10 11" id="KW-0472">Membrane</keyword>
<dbReference type="PANTHER" id="PTHR42837">
    <property type="entry name" value="REGULATOR OF SIGMA-E PROTEASE RSEP"/>
    <property type="match status" value="1"/>
</dbReference>